<reference evidence="2" key="1">
    <citation type="journal article" date="2013" name="Nature">
        <title>Pan genome of the phytoplankton Emiliania underpins its global distribution.</title>
        <authorList>
            <person name="Read B.A."/>
            <person name="Kegel J."/>
            <person name="Klute M.J."/>
            <person name="Kuo A."/>
            <person name="Lefebvre S.C."/>
            <person name="Maumus F."/>
            <person name="Mayer C."/>
            <person name="Miller J."/>
            <person name="Monier A."/>
            <person name="Salamov A."/>
            <person name="Young J."/>
            <person name="Aguilar M."/>
            <person name="Claverie J.M."/>
            <person name="Frickenhaus S."/>
            <person name="Gonzalez K."/>
            <person name="Herman E.K."/>
            <person name="Lin Y.C."/>
            <person name="Napier J."/>
            <person name="Ogata H."/>
            <person name="Sarno A.F."/>
            <person name="Shmutz J."/>
            <person name="Schroeder D."/>
            <person name="de Vargas C."/>
            <person name="Verret F."/>
            <person name="von Dassow P."/>
            <person name="Valentin K."/>
            <person name="Van de Peer Y."/>
            <person name="Wheeler G."/>
            <person name="Dacks J.B."/>
            <person name="Delwiche C.F."/>
            <person name="Dyhrman S.T."/>
            <person name="Glockner G."/>
            <person name="John U."/>
            <person name="Richards T."/>
            <person name="Worden A.Z."/>
            <person name="Zhang X."/>
            <person name="Grigoriev I.V."/>
            <person name="Allen A.E."/>
            <person name="Bidle K."/>
            <person name="Borodovsky M."/>
            <person name="Bowler C."/>
            <person name="Brownlee C."/>
            <person name="Cock J.M."/>
            <person name="Elias M."/>
            <person name="Gladyshev V.N."/>
            <person name="Groth M."/>
            <person name="Guda C."/>
            <person name="Hadaegh A."/>
            <person name="Iglesias-Rodriguez M.D."/>
            <person name="Jenkins J."/>
            <person name="Jones B.M."/>
            <person name="Lawson T."/>
            <person name="Leese F."/>
            <person name="Lindquist E."/>
            <person name="Lobanov A."/>
            <person name="Lomsadze A."/>
            <person name="Malik S.B."/>
            <person name="Marsh M.E."/>
            <person name="Mackinder L."/>
            <person name="Mock T."/>
            <person name="Mueller-Roeber B."/>
            <person name="Pagarete A."/>
            <person name="Parker M."/>
            <person name="Probert I."/>
            <person name="Quesneville H."/>
            <person name="Raines C."/>
            <person name="Rensing S.A."/>
            <person name="Riano-Pachon D.M."/>
            <person name="Richier S."/>
            <person name="Rokitta S."/>
            <person name="Shiraiwa Y."/>
            <person name="Soanes D.M."/>
            <person name="van der Giezen M."/>
            <person name="Wahlund T.M."/>
            <person name="Williams B."/>
            <person name="Wilson W."/>
            <person name="Wolfe G."/>
            <person name="Wurch L.L."/>
        </authorList>
    </citation>
    <scope>NUCLEOTIDE SEQUENCE</scope>
</reference>
<sequence>MLLLALSLPAGRPARTRTAVARFAGEAFIASPIPAAPATAYARAKPAPFTQMELAALQGVSLSARKPAENLLSWRESGVAPLGLLDVFGRPTTFASLLRNPQADPDGDVWDAVRNDYPVLKDKGDDELAAALQPIKAVYVDLRYI</sequence>
<proteinExistence type="predicted"/>
<dbReference type="KEGG" id="ehx:EMIHUDRAFT_212905"/>
<reference evidence="1" key="2">
    <citation type="submission" date="2024-10" db="UniProtKB">
        <authorList>
            <consortium name="EnsemblProtists"/>
        </authorList>
    </citation>
    <scope>IDENTIFICATION</scope>
</reference>
<accession>A0A0D3IPH3</accession>
<name>A0A0D3IPH3_EMIH1</name>
<protein>
    <submittedName>
        <fullName evidence="1">Uncharacterized protein</fullName>
    </submittedName>
</protein>
<dbReference type="RefSeq" id="XP_005765587.1">
    <property type="nucleotide sequence ID" value="XM_005765530.1"/>
</dbReference>
<keyword evidence="2" id="KW-1185">Reference proteome</keyword>
<organism evidence="1 2">
    <name type="scientific">Emiliania huxleyi (strain CCMP1516)</name>
    <dbReference type="NCBI Taxonomy" id="280463"/>
    <lineage>
        <taxon>Eukaryota</taxon>
        <taxon>Haptista</taxon>
        <taxon>Haptophyta</taxon>
        <taxon>Prymnesiophyceae</taxon>
        <taxon>Isochrysidales</taxon>
        <taxon>Noelaerhabdaceae</taxon>
        <taxon>Emiliania</taxon>
    </lineage>
</organism>
<dbReference type="GeneID" id="17259257"/>
<dbReference type="AlphaFoldDB" id="A0A0D3IPH3"/>
<evidence type="ECO:0000313" key="2">
    <source>
        <dbReference type="Proteomes" id="UP000013827"/>
    </source>
</evidence>
<evidence type="ECO:0000313" key="1">
    <source>
        <dbReference type="EnsemblProtists" id="EOD13158"/>
    </source>
</evidence>
<dbReference type="PaxDb" id="2903-EOD13158"/>
<dbReference type="Proteomes" id="UP000013827">
    <property type="component" value="Unassembled WGS sequence"/>
</dbReference>
<dbReference type="HOGENOM" id="CLU_1790540_0_0_1"/>
<dbReference type="EnsemblProtists" id="EOD13158">
    <property type="protein sequence ID" value="EOD13158"/>
    <property type="gene ID" value="EMIHUDRAFT_212905"/>
</dbReference>